<feature type="transmembrane region" description="Helical" evidence="1">
    <location>
        <begin position="57"/>
        <end position="74"/>
    </location>
</feature>
<keyword evidence="1" id="KW-0472">Membrane</keyword>
<dbReference type="AlphaFoldDB" id="A1U414"/>
<gene>
    <name evidence="2" type="ordered locus">Maqu_2658</name>
</gene>
<evidence type="ECO:0000313" key="3">
    <source>
        <dbReference type="Proteomes" id="UP000000998"/>
    </source>
</evidence>
<evidence type="ECO:0000256" key="1">
    <source>
        <dbReference type="SAM" id="Phobius"/>
    </source>
</evidence>
<dbReference type="Proteomes" id="UP000000998">
    <property type="component" value="Chromosome"/>
</dbReference>
<reference evidence="3" key="1">
    <citation type="journal article" date="2011" name="Appl. Environ. Microbiol.">
        <title>Genomic potential of Marinobacter aquaeolei, a biogeochemical 'opportunitroph'.</title>
        <authorList>
            <person name="Singer E."/>
            <person name="Webb E.A."/>
            <person name="Nelson W.C."/>
            <person name="Heidelberg J.F."/>
            <person name="Ivanova N."/>
            <person name="Pati A."/>
            <person name="Edwards K.J."/>
        </authorList>
    </citation>
    <scope>NUCLEOTIDE SEQUENCE [LARGE SCALE GENOMIC DNA]</scope>
    <source>
        <strain evidence="3">ATCC 700491 / DSM 11845 / VT8</strain>
    </source>
</reference>
<protein>
    <submittedName>
        <fullName evidence="2">Uncharacterized protein</fullName>
    </submittedName>
</protein>
<organism evidence="2 3">
    <name type="scientific">Marinobacter nauticus (strain ATCC 700491 / DSM 11845 / VT8)</name>
    <name type="common">Marinobacter aquaeolei</name>
    <dbReference type="NCBI Taxonomy" id="351348"/>
    <lineage>
        <taxon>Bacteria</taxon>
        <taxon>Pseudomonadati</taxon>
        <taxon>Pseudomonadota</taxon>
        <taxon>Gammaproteobacteria</taxon>
        <taxon>Pseudomonadales</taxon>
        <taxon>Marinobacteraceae</taxon>
        <taxon>Marinobacter</taxon>
    </lineage>
</organism>
<keyword evidence="1" id="KW-1133">Transmembrane helix</keyword>
<dbReference type="KEGG" id="maq:Maqu_2658"/>
<proteinExistence type="predicted"/>
<keyword evidence="1" id="KW-0812">Transmembrane</keyword>
<dbReference type="HOGENOM" id="CLU_1141497_0_0_6"/>
<feature type="transmembrane region" description="Helical" evidence="1">
    <location>
        <begin position="86"/>
        <end position="108"/>
    </location>
</feature>
<feature type="transmembrane region" description="Helical" evidence="1">
    <location>
        <begin position="129"/>
        <end position="150"/>
    </location>
</feature>
<sequence length="243" mass="27300">MNHAFWGLALSVKGMLCYAQAFGTIPPACVRTTRTDCKGLCMKRTGLKSSMNRHQKVLCVILLPMVILSVPQIFGPKNFLPNPEVATIALYLSAFVVIVVSLWAGYLLHTGKITPDPQWHSFGLGKKCLTFIGCPLLLWIMCHLSFGYTVPRIWTMLDSEARTVAYQVTKNRGGGRHSCSYQLENDQLDRMYFEICVPRDFWYRLPDGPFIATFKVEQSPLGMTFKGTGVNWAPFSSEPNHKG</sequence>
<evidence type="ECO:0000313" key="2">
    <source>
        <dbReference type="EMBL" id="ABM19733.1"/>
    </source>
</evidence>
<accession>A1U414</accession>
<dbReference type="EMBL" id="CP000514">
    <property type="protein sequence ID" value="ABM19733.1"/>
    <property type="molecule type" value="Genomic_DNA"/>
</dbReference>
<name>A1U414_MARN8</name>